<dbReference type="CDD" id="cd01392">
    <property type="entry name" value="HTH_LacI"/>
    <property type="match status" value="1"/>
</dbReference>
<dbReference type="Gene3D" id="1.10.260.40">
    <property type="entry name" value="lambda repressor-like DNA-binding domains"/>
    <property type="match status" value="1"/>
</dbReference>
<dbReference type="PANTHER" id="PTHR30146">
    <property type="entry name" value="LACI-RELATED TRANSCRIPTIONAL REPRESSOR"/>
    <property type="match status" value="1"/>
</dbReference>
<dbReference type="GO" id="GO:0003700">
    <property type="term" value="F:DNA-binding transcription factor activity"/>
    <property type="evidence" value="ECO:0007669"/>
    <property type="project" value="TreeGrafter"/>
</dbReference>
<dbReference type="InterPro" id="IPR028082">
    <property type="entry name" value="Peripla_BP_I"/>
</dbReference>
<evidence type="ECO:0000259" key="4">
    <source>
        <dbReference type="PROSITE" id="PS50932"/>
    </source>
</evidence>
<dbReference type="GO" id="GO:0000976">
    <property type="term" value="F:transcription cis-regulatory region binding"/>
    <property type="evidence" value="ECO:0007669"/>
    <property type="project" value="TreeGrafter"/>
</dbReference>
<dbReference type="Pfam" id="PF00532">
    <property type="entry name" value="Peripla_BP_1"/>
    <property type="match status" value="1"/>
</dbReference>
<accession>A0A1I3YUG3</accession>
<evidence type="ECO:0000313" key="5">
    <source>
        <dbReference type="EMBL" id="SFK35504.1"/>
    </source>
</evidence>
<sequence length="326" mass="36992">MPTIQDIAKLAGVSSATVSRVINSNGYVGEETRTRVEQAVKELNYTPNRNAQYLRRGSTKNLGIISTQFNETAVARINPFIELAHDAGYTSTLFATNGNKQRELEAFDMLKSKQLDGIFLVYRANDWEILEEYATYGPIVTLHSIDSKAIPSVFIDHYQGYKMTLDYLWSIGRSNILNLYSSTNGLNTKRRIKAYEDFCQEHDLTPHASKPFLDIIRTEQAENVVEWFHKQRVKPEAIVAHSDTIAAIVVSRLKILGYSIPEDVAIVGFDNLQISDLMNITTIDYAIVEQGKNACRLLLNVLEKRDDPLFHLEFKLIERETTNKSP</sequence>
<name>A0A1I3YUG3_9LACT</name>
<dbReference type="EMBL" id="FOSJ01000025">
    <property type="protein sequence ID" value="SFK35504.1"/>
    <property type="molecule type" value="Genomic_DNA"/>
</dbReference>
<protein>
    <submittedName>
        <fullName evidence="5">DNA-binding transcriptional regulator, LacI/PurR family</fullName>
    </submittedName>
</protein>
<gene>
    <name evidence="5" type="ORF">SAMN04488569_102528</name>
</gene>
<dbReference type="Proteomes" id="UP000199589">
    <property type="component" value="Unassembled WGS sequence"/>
</dbReference>
<dbReference type="SUPFAM" id="SSF53822">
    <property type="entry name" value="Periplasmic binding protein-like I"/>
    <property type="match status" value="1"/>
</dbReference>
<feature type="domain" description="HTH lacI-type" evidence="4">
    <location>
        <begin position="2"/>
        <end position="56"/>
    </location>
</feature>
<dbReference type="InterPro" id="IPR000843">
    <property type="entry name" value="HTH_LacI"/>
</dbReference>
<organism evidence="5 6">
    <name type="scientific">Marinilactibacillus piezotolerans</name>
    <dbReference type="NCBI Taxonomy" id="258723"/>
    <lineage>
        <taxon>Bacteria</taxon>
        <taxon>Bacillati</taxon>
        <taxon>Bacillota</taxon>
        <taxon>Bacilli</taxon>
        <taxon>Lactobacillales</taxon>
        <taxon>Carnobacteriaceae</taxon>
        <taxon>Marinilactibacillus</taxon>
    </lineage>
</organism>
<dbReference type="PANTHER" id="PTHR30146:SF105">
    <property type="entry name" value="CATABOLITE CONTROL PROTEIN B"/>
    <property type="match status" value="1"/>
</dbReference>
<dbReference type="OrthoDB" id="9798934at2"/>
<proteinExistence type="predicted"/>
<dbReference type="InterPro" id="IPR001761">
    <property type="entry name" value="Peripla_BP/Lac1_sug-bd_dom"/>
</dbReference>
<evidence type="ECO:0000313" key="6">
    <source>
        <dbReference type="Proteomes" id="UP000199589"/>
    </source>
</evidence>
<keyword evidence="1" id="KW-0805">Transcription regulation</keyword>
<dbReference type="SUPFAM" id="SSF47413">
    <property type="entry name" value="lambda repressor-like DNA-binding domains"/>
    <property type="match status" value="1"/>
</dbReference>
<dbReference type="Pfam" id="PF00356">
    <property type="entry name" value="LacI"/>
    <property type="match status" value="1"/>
</dbReference>
<dbReference type="PRINTS" id="PR00036">
    <property type="entry name" value="HTHLACI"/>
</dbReference>
<keyword evidence="2 5" id="KW-0238">DNA-binding</keyword>
<evidence type="ECO:0000256" key="1">
    <source>
        <dbReference type="ARBA" id="ARBA00023015"/>
    </source>
</evidence>
<dbReference type="SMART" id="SM00354">
    <property type="entry name" value="HTH_LACI"/>
    <property type="match status" value="1"/>
</dbReference>
<dbReference type="RefSeq" id="WP_091897742.1">
    <property type="nucleotide sequence ID" value="NZ_FOSJ01000025.1"/>
</dbReference>
<dbReference type="PROSITE" id="PS50932">
    <property type="entry name" value="HTH_LACI_2"/>
    <property type="match status" value="1"/>
</dbReference>
<dbReference type="PROSITE" id="PS00356">
    <property type="entry name" value="HTH_LACI_1"/>
    <property type="match status" value="1"/>
</dbReference>
<dbReference type="AlphaFoldDB" id="A0A1I3YUG3"/>
<reference evidence="6" key="1">
    <citation type="submission" date="2016-10" db="EMBL/GenBank/DDBJ databases">
        <authorList>
            <person name="Varghese N."/>
            <person name="Submissions S."/>
        </authorList>
    </citation>
    <scope>NUCLEOTIDE SEQUENCE [LARGE SCALE GENOMIC DNA]</scope>
    <source>
        <strain evidence="6">DSM 16108</strain>
    </source>
</reference>
<evidence type="ECO:0000256" key="2">
    <source>
        <dbReference type="ARBA" id="ARBA00023125"/>
    </source>
</evidence>
<evidence type="ECO:0000256" key="3">
    <source>
        <dbReference type="ARBA" id="ARBA00023163"/>
    </source>
</evidence>
<keyword evidence="3" id="KW-0804">Transcription</keyword>
<dbReference type="InterPro" id="IPR010982">
    <property type="entry name" value="Lambda_DNA-bd_dom_sf"/>
</dbReference>
<dbReference type="Gene3D" id="3.40.50.2300">
    <property type="match status" value="2"/>
</dbReference>
<dbReference type="CDD" id="cd06286">
    <property type="entry name" value="PBP1_CcpB-like"/>
    <property type="match status" value="1"/>
</dbReference>
<keyword evidence="6" id="KW-1185">Reference proteome</keyword>